<dbReference type="Pfam" id="PF08241">
    <property type="entry name" value="Methyltransf_11"/>
    <property type="match status" value="1"/>
</dbReference>
<evidence type="ECO:0000313" key="6">
    <source>
        <dbReference type="Proteomes" id="UP001416858"/>
    </source>
</evidence>
<comment type="caution">
    <text evidence="5">The sequence shown here is derived from an EMBL/GenBank/DDBJ whole genome shotgun (WGS) entry which is preliminary data.</text>
</comment>
<dbReference type="PANTHER" id="PTHR44942">
    <property type="entry name" value="METHYLTRANSF_11 DOMAIN-CONTAINING PROTEIN"/>
    <property type="match status" value="1"/>
</dbReference>
<sequence length="239" mass="27731">MTVYRWTNYDQYKSTVTCVREYYDAVHRCHELALQQLVPQKCESALDVACGHGESTQILKPFANSIVGVDSSEDLIDIANSQNEDPSIRYECSTFADFDAADESVDLISAAWYWNHVHTIEDLEAAAVKMASLLRPGGSVAFVIPGDSFTSRRIQSIAREDFQWRQAWTHEEREWTEGLFSYDDTWIQTKIWQPFFLMKFFREWFDLSTWDVKGTLVREDRLSGLVAEPPFEILYGKRR</sequence>
<dbReference type="Gene3D" id="3.40.50.150">
    <property type="entry name" value="Vaccinia Virus protein VP39"/>
    <property type="match status" value="1"/>
</dbReference>
<evidence type="ECO:0000256" key="1">
    <source>
        <dbReference type="ARBA" id="ARBA00008361"/>
    </source>
</evidence>
<dbReference type="Proteomes" id="UP001416858">
    <property type="component" value="Unassembled WGS sequence"/>
</dbReference>
<feature type="domain" description="Methyltransferase type 11" evidence="4">
    <location>
        <begin position="46"/>
        <end position="142"/>
    </location>
</feature>
<proteinExistence type="inferred from homology"/>
<keyword evidence="3" id="KW-0808">Transferase</keyword>
<dbReference type="CDD" id="cd02440">
    <property type="entry name" value="AdoMet_MTases"/>
    <property type="match status" value="1"/>
</dbReference>
<reference evidence="5 6" key="1">
    <citation type="submission" date="2024-02" db="EMBL/GenBank/DDBJ databases">
        <title>Rhodopirellula caenicola NBRC 110016.</title>
        <authorList>
            <person name="Ichikawa N."/>
            <person name="Katano-Makiyama Y."/>
            <person name="Hidaka K."/>
        </authorList>
    </citation>
    <scope>NUCLEOTIDE SEQUENCE [LARGE SCALE GENOMIC DNA]</scope>
    <source>
        <strain evidence="5 6">NBRC 110016</strain>
    </source>
</reference>
<dbReference type="EMBL" id="BAABRO010000025">
    <property type="protein sequence ID" value="GAA5510580.1"/>
    <property type="molecule type" value="Genomic_DNA"/>
</dbReference>
<dbReference type="PANTHER" id="PTHR44942:SF4">
    <property type="entry name" value="METHYLTRANSFERASE TYPE 11 DOMAIN-CONTAINING PROTEIN"/>
    <property type="match status" value="1"/>
</dbReference>
<dbReference type="SUPFAM" id="SSF53335">
    <property type="entry name" value="S-adenosyl-L-methionine-dependent methyltransferases"/>
    <property type="match status" value="1"/>
</dbReference>
<name>A0ABP9W1A6_9BACT</name>
<organism evidence="5 6">
    <name type="scientific">Novipirellula caenicola</name>
    <dbReference type="NCBI Taxonomy" id="1536901"/>
    <lineage>
        <taxon>Bacteria</taxon>
        <taxon>Pseudomonadati</taxon>
        <taxon>Planctomycetota</taxon>
        <taxon>Planctomycetia</taxon>
        <taxon>Pirellulales</taxon>
        <taxon>Pirellulaceae</taxon>
        <taxon>Novipirellula</taxon>
    </lineage>
</organism>
<dbReference type="InterPro" id="IPR029063">
    <property type="entry name" value="SAM-dependent_MTases_sf"/>
</dbReference>
<keyword evidence="6" id="KW-1185">Reference proteome</keyword>
<evidence type="ECO:0000313" key="5">
    <source>
        <dbReference type="EMBL" id="GAA5510580.1"/>
    </source>
</evidence>
<evidence type="ECO:0000256" key="3">
    <source>
        <dbReference type="ARBA" id="ARBA00022679"/>
    </source>
</evidence>
<dbReference type="RefSeq" id="WP_345688617.1">
    <property type="nucleotide sequence ID" value="NZ_BAABRO010000025.1"/>
</dbReference>
<gene>
    <name evidence="5" type="primary">tam</name>
    <name evidence="5" type="ORF">Rcae01_06089</name>
</gene>
<comment type="similarity">
    <text evidence="1">Belongs to the methyltransferase superfamily.</text>
</comment>
<evidence type="ECO:0000256" key="2">
    <source>
        <dbReference type="ARBA" id="ARBA00022603"/>
    </source>
</evidence>
<accession>A0ABP9W1A6</accession>
<protein>
    <submittedName>
        <fullName evidence="5">Trans-aconitate 2-methyltransferase</fullName>
    </submittedName>
</protein>
<evidence type="ECO:0000259" key="4">
    <source>
        <dbReference type="Pfam" id="PF08241"/>
    </source>
</evidence>
<keyword evidence="2" id="KW-0489">Methyltransferase</keyword>
<dbReference type="InterPro" id="IPR051052">
    <property type="entry name" value="Diverse_substrate_MTase"/>
</dbReference>
<dbReference type="InterPro" id="IPR013216">
    <property type="entry name" value="Methyltransf_11"/>
</dbReference>